<evidence type="ECO:0000256" key="2">
    <source>
        <dbReference type="ARBA" id="ARBA00022741"/>
    </source>
</evidence>
<evidence type="ECO:0000256" key="4">
    <source>
        <dbReference type="ARBA" id="ARBA00023134"/>
    </source>
</evidence>
<dbReference type="SUPFAM" id="SSF52540">
    <property type="entry name" value="P-loop containing nucleoside triphosphate hydrolases"/>
    <property type="match status" value="1"/>
</dbReference>
<dbReference type="EMBL" id="JAMAST010000002">
    <property type="protein sequence ID" value="MCL1630806.1"/>
    <property type="molecule type" value="Genomic_DNA"/>
</dbReference>
<comment type="subunit">
    <text evidence="5">Monomer. Associates with the 50S ribosomal subunit.</text>
</comment>
<keyword evidence="5" id="KW-0963">Cytoplasm</keyword>
<evidence type="ECO:0000256" key="3">
    <source>
        <dbReference type="ARBA" id="ARBA00022842"/>
    </source>
</evidence>
<organism evidence="7 8">
    <name type="scientific">Sporolactobacillus mangiferae</name>
    <dbReference type="NCBI Taxonomy" id="2940498"/>
    <lineage>
        <taxon>Bacteria</taxon>
        <taxon>Bacillati</taxon>
        <taxon>Bacillota</taxon>
        <taxon>Bacilli</taxon>
        <taxon>Bacillales</taxon>
        <taxon>Sporolactobacillaceae</taxon>
        <taxon>Sporolactobacillus</taxon>
    </lineage>
</organism>
<dbReference type="InterPro" id="IPR032305">
    <property type="entry name" value="GTP-bd_M"/>
</dbReference>
<dbReference type="InterPro" id="IPR027417">
    <property type="entry name" value="P-loop_NTPase"/>
</dbReference>
<keyword evidence="8" id="KW-1185">Reference proteome</keyword>
<dbReference type="PROSITE" id="PS51705">
    <property type="entry name" value="G_HFLX"/>
    <property type="match status" value="1"/>
</dbReference>
<name>A0ABT0M7G7_9BACL</name>
<dbReference type="InterPro" id="IPR006073">
    <property type="entry name" value="GTP-bd"/>
</dbReference>
<proteinExistence type="inferred from homology"/>
<sequence length="417" mass="46753">MERVILAACQLPDQGDDHFRSSVEELEALTQTAGGQVVAVVTQKRPKIDFATYIGSGKLQELNALEKQLDAETVIFNDELSPSQQGRLGTFLSAKVLDRTQLILDIFALRARSKEGKLQVELAQLQYMLPRLNGIGKSLSRLGGGIGTRGPGETQLESNRRYIRNRMKDIRNQLEAVVRHRRRYRSKRQANAQCQIVLVGYTNAGKSTLFNQLTAAKTYAEDQLFATLDPLTRKVHLPNGFEALLSDTVGFIQDLPTQLIAAFRSTLEEVSGAQLLLHVLDVSDPELTKHEHTVRHLLAELGADDVPILTVYNKKDLLKTPFIAPVDSLFVSARDADEKAKIMIEIERCIEKQMVPYHTHLSADQGKLLNEVKQKTILKKQVYNENDQTYEVEGFVYPATAIAASLIRHPRPTDEEF</sequence>
<keyword evidence="4 5" id="KW-0342">GTP-binding</keyword>
<dbReference type="Gene3D" id="3.40.50.300">
    <property type="entry name" value="P-loop containing nucleotide triphosphate hydrolases"/>
    <property type="match status" value="1"/>
</dbReference>
<dbReference type="InterPro" id="IPR042108">
    <property type="entry name" value="GTPase_HflX_N_sf"/>
</dbReference>
<evidence type="ECO:0000256" key="1">
    <source>
        <dbReference type="ARBA" id="ARBA00022723"/>
    </source>
</evidence>
<protein>
    <recommendedName>
        <fullName evidence="5">GTPase HflX</fullName>
    </recommendedName>
    <alternativeName>
        <fullName evidence="5">GTP-binding protein HflX</fullName>
    </alternativeName>
</protein>
<dbReference type="PRINTS" id="PR00326">
    <property type="entry name" value="GTP1OBG"/>
</dbReference>
<dbReference type="HAMAP" id="MF_00900">
    <property type="entry name" value="GTPase_HflX"/>
    <property type="match status" value="1"/>
</dbReference>
<comment type="subcellular location">
    <subcellularLocation>
        <location evidence="5">Cytoplasm</location>
    </subcellularLocation>
    <text evidence="5">May associate with membranes.</text>
</comment>
<keyword evidence="1" id="KW-0479">Metal-binding</keyword>
<dbReference type="NCBIfam" id="TIGR03156">
    <property type="entry name" value="GTP_HflX"/>
    <property type="match status" value="1"/>
</dbReference>
<reference evidence="7 8" key="1">
    <citation type="submission" date="2022-05" db="EMBL/GenBank/DDBJ databases">
        <title>Sporolactobacillus sp nov CPB3-1, isolated from tree bark (Mangifera indica L.).</title>
        <authorList>
            <person name="Phuengjayaem S."/>
            <person name="Tanasupawat S."/>
        </authorList>
    </citation>
    <scope>NUCLEOTIDE SEQUENCE [LARGE SCALE GENOMIC DNA]</scope>
    <source>
        <strain evidence="7 8">CPB3-1</strain>
    </source>
</reference>
<evidence type="ECO:0000256" key="5">
    <source>
        <dbReference type="HAMAP-Rule" id="MF_00900"/>
    </source>
</evidence>
<dbReference type="Pfam" id="PF16360">
    <property type="entry name" value="GTP-bdg_M"/>
    <property type="match status" value="1"/>
</dbReference>
<feature type="domain" description="Hflx-type G" evidence="6">
    <location>
        <begin position="194"/>
        <end position="354"/>
    </location>
</feature>
<accession>A0ABT0M7G7</accession>
<dbReference type="Pfam" id="PF01926">
    <property type="entry name" value="MMR_HSR1"/>
    <property type="match status" value="1"/>
</dbReference>
<dbReference type="PANTHER" id="PTHR10229">
    <property type="entry name" value="GTP-BINDING PROTEIN HFLX"/>
    <property type="match status" value="1"/>
</dbReference>
<dbReference type="RefSeq" id="WP_249096928.1">
    <property type="nucleotide sequence ID" value="NZ_JAMAST010000002.1"/>
</dbReference>
<dbReference type="CDD" id="cd01878">
    <property type="entry name" value="HflX"/>
    <property type="match status" value="1"/>
</dbReference>
<dbReference type="Pfam" id="PF13167">
    <property type="entry name" value="GTP-bdg_N"/>
    <property type="match status" value="1"/>
</dbReference>
<dbReference type="Gene3D" id="6.10.250.2860">
    <property type="match status" value="1"/>
</dbReference>
<dbReference type="InterPro" id="IPR025121">
    <property type="entry name" value="GTPase_HflX_N"/>
</dbReference>
<comment type="caution">
    <text evidence="7">The sequence shown here is derived from an EMBL/GenBank/DDBJ whole genome shotgun (WGS) entry which is preliminary data.</text>
</comment>
<dbReference type="Proteomes" id="UP001203004">
    <property type="component" value="Unassembled WGS sequence"/>
</dbReference>
<gene>
    <name evidence="5 7" type="primary">hflX</name>
    <name evidence="7" type="ORF">M3N64_02470</name>
</gene>
<evidence type="ECO:0000313" key="8">
    <source>
        <dbReference type="Proteomes" id="UP001203004"/>
    </source>
</evidence>
<comment type="similarity">
    <text evidence="5">Belongs to the TRAFAC class OBG-HflX-like GTPase superfamily. HflX GTPase family.</text>
</comment>
<dbReference type="PIRSF" id="PIRSF006809">
    <property type="entry name" value="GTP-binding_hflX_prd"/>
    <property type="match status" value="1"/>
</dbReference>
<evidence type="ECO:0000313" key="7">
    <source>
        <dbReference type="EMBL" id="MCL1630806.1"/>
    </source>
</evidence>
<dbReference type="Gene3D" id="3.40.50.11060">
    <property type="entry name" value="GTPase HflX, N-terminal domain"/>
    <property type="match status" value="1"/>
</dbReference>
<comment type="function">
    <text evidence="5">GTPase that associates with the 50S ribosomal subunit and may have a role during protein synthesis or ribosome biogenesis.</text>
</comment>
<keyword evidence="3" id="KW-0460">Magnesium</keyword>
<keyword evidence="2 5" id="KW-0547">Nucleotide-binding</keyword>
<evidence type="ECO:0000259" key="6">
    <source>
        <dbReference type="PROSITE" id="PS51705"/>
    </source>
</evidence>
<dbReference type="PANTHER" id="PTHR10229:SF0">
    <property type="entry name" value="GTP-BINDING PROTEIN 6-RELATED"/>
    <property type="match status" value="1"/>
</dbReference>
<dbReference type="InterPro" id="IPR016496">
    <property type="entry name" value="GTPase_HflX"/>
</dbReference>
<dbReference type="InterPro" id="IPR030394">
    <property type="entry name" value="G_HFLX_dom"/>
</dbReference>